<accession>A0A6A5X2I3</accession>
<feature type="region of interest" description="Disordered" evidence="1">
    <location>
        <begin position="632"/>
        <end position="663"/>
    </location>
</feature>
<name>A0A6A5X2I3_9PLEO</name>
<dbReference type="InterPro" id="IPR046351">
    <property type="entry name" value="UTP4"/>
</dbReference>
<evidence type="ECO:0000256" key="1">
    <source>
        <dbReference type="SAM" id="MobiDB-lite"/>
    </source>
</evidence>
<proteinExistence type="predicted"/>
<dbReference type="Proteomes" id="UP000799779">
    <property type="component" value="Unassembled WGS sequence"/>
</dbReference>
<reference evidence="2" key="1">
    <citation type="journal article" date="2020" name="Stud. Mycol.">
        <title>101 Dothideomycetes genomes: a test case for predicting lifestyles and emergence of pathogens.</title>
        <authorList>
            <person name="Haridas S."/>
            <person name="Albert R."/>
            <person name="Binder M."/>
            <person name="Bloem J."/>
            <person name="Labutti K."/>
            <person name="Salamov A."/>
            <person name="Andreopoulos B."/>
            <person name="Baker S."/>
            <person name="Barry K."/>
            <person name="Bills G."/>
            <person name="Bluhm B."/>
            <person name="Cannon C."/>
            <person name="Castanera R."/>
            <person name="Culley D."/>
            <person name="Daum C."/>
            <person name="Ezra D."/>
            <person name="Gonzalez J."/>
            <person name="Henrissat B."/>
            <person name="Kuo A."/>
            <person name="Liang C."/>
            <person name="Lipzen A."/>
            <person name="Lutzoni F."/>
            <person name="Magnuson J."/>
            <person name="Mondo S."/>
            <person name="Nolan M."/>
            <person name="Ohm R."/>
            <person name="Pangilinan J."/>
            <person name="Park H.-J."/>
            <person name="Ramirez L."/>
            <person name="Alfaro M."/>
            <person name="Sun H."/>
            <person name="Tritt A."/>
            <person name="Yoshinaga Y."/>
            <person name="Zwiers L.-H."/>
            <person name="Turgeon B."/>
            <person name="Goodwin S."/>
            <person name="Spatafora J."/>
            <person name="Crous P."/>
            <person name="Grigoriev I."/>
        </authorList>
    </citation>
    <scope>NUCLEOTIDE SEQUENCE</scope>
    <source>
        <strain evidence="2">CBS 123094</strain>
    </source>
</reference>
<dbReference type="InterPro" id="IPR001680">
    <property type="entry name" value="WD40_rpt"/>
</dbReference>
<dbReference type="SUPFAM" id="SSF50978">
    <property type="entry name" value="WD40 repeat-like"/>
    <property type="match status" value="2"/>
</dbReference>
<protein>
    <submittedName>
        <fullName evidence="2">WD40 repeat-like protein</fullName>
    </submittedName>
</protein>
<feature type="region of interest" description="Disordered" evidence="1">
    <location>
        <begin position="746"/>
        <end position="803"/>
    </location>
</feature>
<dbReference type="GO" id="GO:0030686">
    <property type="term" value="C:90S preribosome"/>
    <property type="evidence" value="ECO:0007669"/>
    <property type="project" value="InterPro"/>
</dbReference>
<evidence type="ECO:0000313" key="2">
    <source>
        <dbReference type="EMBL" id="KAF2007225.1"/>
    </source>
</evidence>
<feature type="region of interest" description="Disordered" evidence="1">
    <location>
        <begin position="843"/>
        <end position="862"/>
    </location>
</feature>
<dbReference type="PANTHER" id="PTHR44163:SF1">
    <property type="entry name" value="U3 SMALL NUCLEOLAR RNA-ASSOCIATED PROTEIN 4 HOMOLOG"/>
    <property type="match status" value="1"/>
</dbReference>
<evidence type="ECO:0000313" key="3">
    <source>
        <dbReference type="Proteomes" id="UP000799779"/>
    </source>
</evidence>
<dbReference type="GO" id="GO:0003723">
    <property type="term" value="F:RNA binding"/>
    <property type="evidence" value="ECO:0007669"/>
    <property type="project" value="TreeGrafter"/>
</dbReference>
<dbReference type="EMBL" id="ML977557">
    <property type="protein sequence ID" value="KAF2007225.1"/>
    <property type="molecule type" value="Genomic_DNA"/>
</dbReference>
<dbReference type="InterPro" id="IPR015943">
    <property type="entry name" value="WD40/YVTN_repeat-like_dom_sf"/>
</dbReference>
<dbReference type="Pfam" id="PF00400">
    <property type="entry name" value="WD40"/>
    <property type="match status" value="1"/>
</dbReference>
<dbReference type="GO" id="GO:0034455">
    <property type="term" value="C:t-UTP complex"/>
    <property type="evidence" value="ECO:0007669"/>
    <property type="project" value="TreeGrafter"/>
</dbReference>
<dbReference type="OrthoDB" id="8883818at2759"/>
<keyword evidence="3" id="KW-1185">Reference proteome</keyword>
<dbReference type="GO" id="GO:0032040">
    <property type="term" value="C:small-subunit processome"/>
    <property type="evidence" value="ECO:0007669"/>
    <property type="project" value="TreeGrafter"/>
</dbReference>
<feature type="compositionally biased region" description="Acidic residues" evidence="1">
    <location>
        <begin position="588"/>
        <end position="598"/>
    </location>
</feature>
<dbReference type="Gene3D" id="2.130.10.10">
    <property type="entry name" value="YVTN repeat-like/Quinoprotein amine dehydrogenase"/>
    <property type="match status" value="2"/>
</dbReference>
<feature type="region of interest" description="Disordered" evidence="1">
    <location>
        <begin position="571"/>
        <end position="599"/>
    </location>
</feature>
<organism evidence="2 3">
    <name type="scientific">Amniculicola lignicola CBS 123094</name>
    <dbReference type="NCBI Taxonomy" id="1392246"/>
    <lineage>
        <taxon>Eukaryota</taxon>
        <taxon>Fungi</taxon>
        <taxon>Dikarya</taxon>
        <taxon>Ascomycota</taxon>
        <taxon>Pezizomycotina</taxon>
        <taxon>Dothideomycetes</taxon>
        <taxon>Pleosporomycetidae</taxon>
        <taxon>Pleosporales</taxon>
        <taxon>Amniculicolaceae</taxon>
        <taxon>Amniculicola</taxon>
    </lineage>
</organism>
<dbReference type="PANTHER" id="PTHR44163">
    <property type="entry name" value="U3 SMALL NUCLEOLAR RNA-ASSOCIATED PROTEIN 4 HOMOLOG"/>
    <property type="match status" value="1"/>
</dbReference>
<sequence length="908" mass="100402">MDIHRSRFVPYPSSAINAIAFSHQEPDNDVEDPDCLRLAIGRANGNIEIWNPCKGTWLQERVFSGGKDRSVEGLAWIQEPPTQDEDGNVAPGRLRLFSIGYSSSITEWNLATGLPERHSDGNHSEVWCFAVQPKSSKSGSGSATSDQQQLVAGCADGTLVLLSTADNELRFERFLSRSSTKKARALSVTYKDRNTVLAGYADSMIRVFDARNGNVLRNISLGSGPPGGPKEILVWKVRCLSNGDFVTGDSTGDVRIYEGKNYSQVQRISGHEADVLDIAVSRDGTKIFSAGMDRRTCFYSCSKRSGAARGNRGEKWRKVSHQRYHDHDVKALAAFEGNKLNVIVSGGIDAKPVVVPLRQFGKELSRGLATLPRVAPLVSASGARLMVSWWNCELRIWRVKSQIEGSEKPKVVARMALQGDENITSVSVTDDGELLAVATASEVRLFQLSRPKPGSGSGLRIRKLEMPSKIGAQLVRFSKDGKWLALVTASNDVHLVRIVRSDDGGRPRILPQLLSLDRLQRPKIPQDPLNGPWGSYNRSIMHADFSTDNSIFAVADVAGCIDTWVVEGHEDSTAPDIDVDESSSAPSAEDDEDDEDEVRQERITVFGQRWVRNPSGHLLPRLDSMPLLLSFQPGLDSTHPEPNGNPAVHPTRQNPHPHSRDLPTTDHCLFVVSAGHQMYQFEVLAGRLSDWSRRNPPSIYPAQFRMLQDPAKGCVWDVTEARQRVWLYGERWLYMFDLAKDLPPPGSTTHQLINGGEERGPTNSKKRARDSVRDAAKKINSGAGDAVPESETPVTKMRKFNSGKSDDAAKSVWIDANQSRHAALNEEDGEDKDELWIGLRTSGKEADASENEGQQEQKKQESCWHTLKYRPILGMVSVGGVEQPLEVVLVERPSWDLELPPRFVGSHE</sequence>
<dbReference type="SMART" id="SM00320">
    <property type="entry name" value="WD40"/>
    <property type="match status" value="7"/>
</dbReference>
<dbReference type="AlphaFoldDB" id="A0A6A5X2I3"/>
<dbReference type="GO" id="GO:0000462">
    <property type="term" value="P:maturation of SSU-rRNA from tricistronic rRNA transcript (SSU-rRNA, 5.8S rRNA, LSU-rRNA)"/>
    <property type="evidence" value="ECO:0007669"/>
    <property type="project" value="InterPro"/>
</dbReference>
<dbReference type="InterPro" id="IPR036322">
    <property type="entry name" value="WD40_repeat_dom_sf"/>
</dbReference>
<gene>
    <name evidence="2" type="ORF">P154DRAFT_541454</name>
</gene>